<dbReference type="Proteomes" id="UP001552299">
    <property type="component" value="Unassembled WGS sequence"/>
</dbReference>
<proteinExistence type="predicted"/>
<sequence length="115" mass="12736">MSVKRDATTISTIRSPLDICSCQMNPCLGDACRKKSSTSARLENRRAITAIHRKNYQAVGRSTCMGAFFSESENNMGHLLRIPKDLKSGSLIFLSSSCANGTKEYSIYRPTGTWH</sequence>
<dbReference type="AlphaFoldDB" id="A0ABD0V905"/>
<protein>
    <submittedName>
        <fullName evidence="1">Uncharacterized protein</fullName>
    </submittedName>
</protein>
<name>A0ABD0V905_DENTH</name>
<evidence type="ECO:0000313" key="2">
    <source>
        <dbReference type="Proteomes" id="UP001552299"/>
    </source>
</evidence>
<gene>
    <name evidence="1" type="ORF">M5K25_011181</name>
</gene>
<accession>A0ABD0V905</accession>
<organism evidence="1 2">
    <name type="scientific">Dendrobium thyrsiflorum</name>
    <name type="common">Pinecone-like raceme dendrobium</name>
    <name type="synonym">Orchid</name>
    <dbReference type="NCBI Taxonomy" id="117978"/>
    <lineage>
        <taxon>Eukaryota</taxon>
        <taxon>Viridiplantae</taxon>
        <taxon>Streptophyta</taxon>
        <taxon>Embryophyta</taxon>
        <taxon>Tracheophyta</taxon>
        <taxon>Spermatophyta</taxon>
        <taxon>Magnoliopsida</taxon>
        <taxon>Liliopsida</taxon>
        <taxon>Asparagales</taxon>
        <taxon>Orchidaceae</taxon>
        <taxon>Epidendroideae</taxon>
        <taxon>Malaxideae</taxon>
        <taxon>Dendrobiinae</taxon>
        <taxon>Dendrobium</taxon>
    </lineage>
</organism>
<evidence type="ECO:0000313" key="1">
    <source>
        <dbReference type="EMBL" id="KAL0919106.1"/>
    </source>
</evidence>
<comment type="caution">
    <text evidence="1">The sequence shown here is derived from an EMBL/GenBank/DDBJ whole genome shotgun (WGS) entry which is preliminary data.</text>
</comment>
<reference evidence="1 2" key="1">
    <citation type="journal article" date="2024" name="Plant Biotechnol. J.">
        <title>Dendrobium thyrsiflorum genome and its molecular insights into genes involved in important horticultural traits.</title>
        <authorList>
            <person name="Chen B."/>
            <person name="Wang J.Y."/>
            <person name="Zheng P.J."/>
            <person name="Li K.L."/>
            <person name="Liang Y.M."/>
            <person name="Chen X.F."/>
            <person name="Zhang C."/>
            <person name="Zhao X."/>
            <person name="He X."/>
            <person name="Zhang G.Q."/>
            <person name="Liu Z.J."/>
            <person name="Xu Q."/>
        </authorList>
    </citation>
    <scope>NUCLEOTIDE SEQUENCE [LARGE SCALE GENOMIC DNA]</scope>
    <source>
        <strain evidence="1">GZMU011</strain>
    </source>
</reference>
<keyword evidence="2" id="KW-1185">Reference proteome</keyword>
<dbReference type="EMBL" id="JANQDX010000009">
    <property type="protein sequence ID" value="KAL0919106.1"/>
    <property type="molecule type" value="Genomic_DNA"/>
</dbReference>